<feature type="region of interest" description="Disordered" evidence="2">
    <location>
        <begin position="81"/>
        <end position="228"/>
    </location>
</feature>
<feature type="compositionally biased region" description="Basic and acidic residues" evidence="2">
    <location>
        <begin position="398"/>
        <end position="415"/>
    </location>
</feature>
<accession>A0A409X025</accession>
<protein>
    <submittedName>
        <fullName evidence="3">Uncharacterized protein</fullName>
    </submittedName>
</protein>
<organism evidence="3 4">
    <name type="scientific">Panaeolus cyanescens</name>
    <dbReference type="NCBI Taxonomy" id="181874"/>
    <lineage>
        <taxon>Eukaryota</taxon>
        <taxon>Fungi</taxon>
        <taxon>Dikarya</taxon>
        <taxon>Basidiomycota</taxon>
        <taxon>Agaricomycotina</taxon>
        <taxon>Agaricomycetes</taxon>
        <taxon>Agaricomycetidae</taxon>
        <taxon>Agaricales</taxon>
        <taxon>Agaricineae</taxon>
        <taxon>Galeropsidaceae</taxon>
        <taxon>Panaeolus</taxon>
    </lineage>
</organism>
<feature type="region of interest" description="Disordered" evidence="2">
    <location>
        <begin position="381"/>
        <end position="419"/>
    </location>
</feature>
<feature type="coiled-coil region" evidence="1">
    <location>
        <begin position="458"/>
        <end position="492"/>
    </location>
</feature>
<feature type="compositionally biased region" description="Pro residues" evidence="2">
    <location>
        <begin position="131"/>
        <end position="147"/>
    </location>
</feature>
<feature type="compositionally biased region" description="Polar residues" evidence="2">
    <location>
        <begin position="81"/>
        <end position="105"/>
    </location>
</feature>
<evidence type="ECO:0000313" key="4">
    <source>
        <dbReference type="Proteomes" id="UP000284842"/>
    </source>
</evidence>
<sequence>MEQYPYVTDTDNFYTRAQTTSHLNELDLSTHSFPDSFNTQKYNNEIQLTSLGDVFYAAQAPTTGIYPTPAQPPFPTINNVNTQQGADNSQASLTPAPNTRAQPSSLEVEAYENDNELPERVWPPSDVPKITLPPPTHPTQQTPPNPNPKRKRAPSQSAASDSQEAKVLRGNNKQPKRQRVKKNTQTGKENTGISIPVTPKKSVERQPLQTSKNIDQDIPKHDEAPKEPVVAKAEKTEAYTDPVVAGARWTDNELSMLFNFILGSDADKIFAALAKNPASVYKKACAHLGSGRTESAVSGTFARSKRIFSAIEAVEKFTGGGGDGDINDDSDTDTVISAKLQQAAKNGEDVSTLSVKLIAKWHDKGWYTLFRERYSANPAVSRSVERHSALEISDSEDDSPRPVKSDAGKVTEPKHTPARGFRVEAAQSLSNVSVYLESKSLIDQRRLEVYDQKMAMESRRLDMEIKREQRSAAEAQAQLEETKRKNKHDLAKGVLSLGSTATLQPEVIDAANKFLLAQFMD</sequence>
<comment type="caution">
    <text evidence="3">The sequence shown here is derived from an EMBL/GenBank/DDBJ whole genome shotgun (WGS) entry which is preliminary data.</text>
</comment>
<evidence type="ECO:0000256" key="2">
    <source>
        <dbReference type="SAM" id="MobiDB-lite"/>
    </source>
</evidence>
<dbReference type="AlphaFoldDB" id="A0A409X025"/>
<name>A0A409X025_9AGAR</name>
<keyword evidence="4" id="KW-1185">Reference proteome</keyword>
<dbReference type="Proteomes" id="UP000284842">
    <property type="component" value="Unassembled WGS sequence"/>
</dbReference>
<feature type="compositionally biased region" description="Basic and acidic residues" evidence="2">
    <location>
        <begin position="214"/>
        <end position="226"/>
    </location>
</feature>
<reference evidence="3 4" key="1">
    <citation type="journal article" date="2018" name="Evol. Lett.">
        <title>Horizontal gene cluster transfer increased hallucinogenic mushroom diversity.</title>
        <authorList>
            <person name="Reynolds H.T."/>
            <person name="Vijayakumar V."/>
            <person name="Gluck-Thaler E."/>
            <person name="Korotkin H.B."/>
            <person name="Matheny P.B."/>
            <person name="Slot J.C."/>
        </authorList>
    </citation>
    <scope>NUCLEOTIDE SEQUENCE [LARGE SCALE GENOMIC DNA]</scope>
    <source>
        <strain evidence="3 4">2629</strain>
    </source>
</reference>
<gene>
    <name evidence="3" type="ORF">CVT24_002207</name>
</gene>
<keyword evidence="1" id="KW-0175">Coiled coil</keyword>
<dbReference type="InParanoid" id="A0A409X025"/>
<dbReference type="OrthoDB" id="2685034at2759"/>
<dbReference type="STRING" id="181874.A0A409X025"/>
<evidence type="ECO:0000313" key="3">
    <source>
        <dbReference type="EMBL" id="PPQ84138.1"/>
    </source>
</evidence>
<evidence type="ECO:0000256" key="1">
    <source>
        <dbReference type="SAM" id="Coils"/>
    </source>
</evidence>
<proteinExistence type="predicted"/>
<feature type="compositionally biased region" description="Polar residues" evidence="2">
    <location>
        <begin position="183"/>
        <end position="193"/>
    </location>
</feature>
<dbReference type="EMBL" id="NHTK01004934">
    <property type="protein sequence ID" value="PPQ84138.1"/>
    <property type="molecule type" value="Genomic_DNA"/>
</dbReference>